<comment type="caution">
    <text evidence="2">The sequence shown here is derived from an EMBL/GenBank/DDBJ whole genome shotgun (WGS) entry which is preliminary data.</text>
</comment>
<dbReference type="Pfam" id="PF14332">
    <property type="entry name" value="DUF4388"/>
    <property type="match status" value="1"/>
</dbReference>
<accession>A0A7C3Q1D5</accession>
<evidence type="ECO:0000313" key="2">
    <source>
        <dbReference type="EMBL" id="HGK23144.1"/>
    </source>
</evidence>
<evidence type="ECO:0000259" key="1">
    <source>
        <dbReference type="Pfam" id="PF14332"/>
    </source>
</evidence>
<gene>
    <name evidence="2" type="ORF">ENU78_01625</name>
</gene>
<dbReference type="PANTHER" id="PTHR36304:SF4">
    <property type="entry name" value="DUF4388 DOMAIN-CONTAINING PROTEIN"/>
    <property type="match status" value="1"/>
</dbReference>
<dbReference type="AlphaFoldDB" id="A0A7C3Q1D5"/>
<feature type="domain" description="PatA-like N-terminal" evidence="1">
    <location>
        <begin position="4"/>
        <end position="103"/>
    </location>
</feature>
<dbReference type="InterPro" id="IPR025497">
    <property type="entry name" value="PatA-like_N"/>
</dbReference>
<dbReference type="EMBL" id="DTDV01000006">
    <property type="protein sequence ID" value="HGK23144.1"/>
    <property type="molecule type" value="Genomic_DNA"/>
</dbReference>
<organism evidence="2">
    <name type="scientific">Dictyoglomus thermophilum</name>
    <dbReference type="NCBI Taxonomy" id="14"/>
    <lineage>
        <taxon>Bacteria</taxon>
        <taxon>Pseudomonadati</taxon>
        <taxon>Dictyoglomota</taxon>
        <taxon>Dictyoglomia</taxon>
        <taxon>Dictyoglomales</taxon>
        <taxon>Dictyoglomaceae</taxon>
        <taxon>Dictyoglomus</taxon>
    </lineage>
</organism>
<proteinExistence type="predicted"/>
<reference evidence="2" key="1">
    <citation type="journal article" date="2020" name="mSystems">
        <title>Genome- and Community-Level Interaction Insights into Carbon Utilization and Element Cycling Functions of Hydrothermarchaeota in Hydrothermal Sediment.</title>
        <authorList>
            <person name="Zhou Z."/>
            <person name="Liu Y."/>
            <person name="Xu W."/>
            <person name="Pan J."/>
            <person name="Luo Z.H."/>
            <person name="Li M."/>
        </authorList>
    </citation>
    <scope>NUCLEOTIDE SEQUENCE [LARGE SCALE GENOMIC DNA]</scope>
    <source>
        <strain evidence="2">SpSt-70</strain>
    </source>
</reference>
<sequence length="111" mass="12457">MIVQGSIEILDLLTLISFLSYSNKSGILMLNANHSEGAIFFSNGEIVDAFLENKRGEEALVHLILNHSAVNFCFYQSNISRNNTINKKSEGLILELIKIFDENNNKDLLLV</sequence>
<dbReference type="RefSeq" id="WP_149122711.1">
    <property type="nucleotide sequence ID" value="NZ_VTFL01000002.1"/>
</dbReference>
<protein>
    <submittedName>
        <fullName evidence="2">DUF4388 domain-containing protein</fullName>
    </submittedName>
</protein>
<dbReference type="PANTHER" id="PTHR36304">
    <property type="entry name" value="DOMAIN GTPASE-ACTIVATING PROTEIN, PUTATIVE-RELATED-RELATED"/>
    <property type="match status" value="1"/>
</dbReference>
<name>A0A7C3Q1D5_DICTH</name>